<dbReference type="EMBL" id="JRHX01000054">
    <property type="protein sequence ID" value="KXZ70457.1"/>
    <property type="molecule type" value="Genomic_DNA"/>
</dbReference>
<name>A0A150HUD3_9GAMM</name>
<proteinExistence type="predicted"/>
<evidence type="ECO:0000313" key="2">
    <source>
        <dbReference type="Proteomes" id="UP000075544"/>
    </source>
</evidence>
<dbReference type="Proteomes" id="UP000075544">
    <property type="component" value="Unassembled WGS sequence"/>
</dbReference>
<sequence>MYMEKVNINETIDNAKFSLFHWKVLVWCGFVAQRFERQYYPN</sequence>
<organism evidence="1 2">
    <name type="scientific">Acinetobacter venetianus</name>
    <dbReference type="NCBI Taxonomy" id="52133"/>
    <lineage>
        <taxon>Bacteria</taxon>
        <taxon>Pseudomonadati</taxon>
        <taxon>Pseudomonadota</taxon>
        <taxon>Gammaproteobacteria</taxon>
        <taxon>Moraxellales</taxon>
        <taxon>Moraxellaceae</taxon>
        <taxon>Acinetobacter</taxon>
    </lineage>
</organism>
<gene>
    <name evidence="1" type="ORF">AVENLUH13518_01830</name>
</gene>
<dbReference type="AlphaFoldDB" id="A0A150HUD3"/>
<accession>A0A150HUD3</accession>
<evidence type="ECO:0000313" key="1">
    <source>
        <dbReference type="EMBL" id="KXZ70457.1"/>
    </source>
</evidence>
<reference evidence="1 2" key="1">
    <citation type="journal article" date="2016" name="Sci. Rep.">
        <title>Genomic and phenotypic characterization of the species Acinetobacter venetianus.</title>
        <authorList>
            <person name="Fondi M."/>
            <person name="Maida I."/>
            <person name="Perrin E."/>
            <person name="Orlandini V."/>
            <person name="La Torre L."/>
            <person name="Bosi E."/>
            <person name="Negroni A."/>
            <person name="Zanaroli G."/>
            <person name="Fava F."/>
            <person name="Decorosi F."/>
            <person name="Giovannetti L."/>
            <person name="Viti C."/>
            <person name="Vaneechoutte M."/>
            <person name="Dijkshoorn L."/>
            <person name="Fani R."/>
        </authorList>
    </citation>
    <scope>NUCLEOTIDE SEQUENCE [LARGE SCALE GENOMIC DNA]</scope>
    <source>
        <strain evidence="1 2">LUH13518</strain>
    </source>
</reference>
<protein>
    <submittedName>
        <fullName evidence="1">Uncharacterized protein</fullName>
    </submittedName>
</protein>
<comment type="caution">
    <text evidence="1">The sequence shown here is derived from an EMBL/GenBank/DDBJ whole genome shotgun (WGS) entry which is preliminary data.</text>
</comment>
<dbReference type="PATRIC" id="fig|52133.19.peg.1859"/>